<organism evidence="1 2">
    <name type="scientific">Ralstonia insidiosa</name>
    <dbReference type="NCBI Taxonomy" id="190721"/>
    <lineage>
        <taxon>Bacteria</taxon>
        <taxon>Pseudomonadati</taxon>
        <taxon>Pseudomonadota</taxon>
        <taxon>Betaproteobacteria</taxon>
        <taxon>Burkholderiales</taxon>
        <taxon>Burkholderiaceae</taxon>
        <taxon>Ralstonia</taxon>
    </lineage>
</organism>
<gene>
    <name evidence="1" type="ORF">ACS15_3868</name>
</gene>
<protein>
    <submittedName>
        <fullName evidence="1">Uncharacterized protein</fullName>
    </submittedName>
</protein>
<accession>A0AAC9FP86</accession>
<name>A0AAC9FP86_9RALS</name>
<dbReference type="AlphaFoldDB" id="A0AAC9FP86"/>
<reference evidence="1 2" key="1">
    <citation type="submission" date="2015-09" db="EMBL/GenBank/DDBJ databases">
        <authorList>
            <person name="Xu Y."/>
            <person name="Nagy A."/>
            <person name="Liu N.T."/>
            <person name="Nou X."/>
        </authorList>
    </citation>
    <scope>NUCLEOTIDE SEQUENCE [LARGE SCALE GENOMIC DNA]</scope>
    <source>
        <strain evidence="1 2">FC1138</strain>
    </source>
</reference>
<sequence>MGVLLRRLLRISGVHGVGVRWVKKDAMKVSVAAIGPVQ</sequence>
<evidence type="ECO:0000313" key="1">
    <source>
        <dbReference type="EMBL" id="ANH71334.1"/>
    </source>
</evidence>
<dbReference type="Proteomes" id="UP000077927">
    <property type="component" value="Chromosome 1"/>
</dbReference>
<evidence type="ECO:0000313" key="2">
    <source>
        <dbReference type="Proteomes" id="UP000077927"/>
    </source>
</evidence>
<dbReference type="KEGG" id="rin:ACS15_3868"/>
<proteinExistence type="predicted"/>
<dbReference type="EMBL" id="CP012605">
    <property type="protein sequence ID" value="ANH71334.1"/>
    <property type="molecule type" value="Genomic_DNA"/>
</dbReference>